<feature type="compositionally biased region" description="Basic and acidic residues" evidence="1">
    <location>
        <begin position="53"/>
        <end position="65"/>
    </location>
</feature>
<dbReference type="EMBL" id="JADCNM010000005">
    <property type="protein sequence ID" value="KAG0482676.1"/>
    <property type="molecule type" value="Genomic_DNA"/>
</dbReference>
<dbReference type="PANTHER" id="PTHR31094">
    <property type="entry name" value="RIKEN CDNA 2310061I04 GENE"/>
    <property type="match status" value="1"/>
</dbReference>
<dbReference type="SUPFAM" id="SSF54427">
    <property type="entry name" value="NTF2-like"/>
    <property type="match status" value="1"/>
</dbReference>
<dbReference type="Pfam" id="PF10184">
    <property type="entry name" value="DUF2358"/>
    <property type="match status" value="1"/>
</dbReference>
<dbReference type="AlphaFoldDB" id="A0A835QZI2"/>
<evidence type="ECO:0000256" key="1">
    <source>
        <dbReference type="SAM" id="MobiDB-lite"/>
    </source>
</evidence>
<dbReference type="OrthoDB" id="44820at2759"/>
<dbReference type="PANTHER" id="PTHR31094:SF3">
    <property type="entry name" value="OS04G0613300 PROTEIN"/>
    <property type="match status" value="1"/>
</dbReference>
<accession>A0A835QZI2</accession>
<feature type="region of interest" description="Disordered" evidence="1">
    <location>
        <begin position="44"/>
        <end position="78"/>
    </location>
</feature>
<proteinExistence type="predicted"/>
<reference evidence="2 3" key="1">
    <citation type="journal article" date="2020" name="Nat. Food">
        <title>A phased Vanilla planifolia genome enables genetic improvement of flavour and production.</title>
        <authorList>
            <person name="Hasing T."/>
            <person name="Tang H."/>
            <person name="Brym M."/>
            <person name="Khazi F."/>
            <person name="Huang T."/>
            <person name="Chambers A.H."/>
        </authorList>
    </citation>
    <scope>NUCLEOTIDE SEQUENCE [LARGE SCALE GENOMIC DNA]</scope>
    <source>
        <tissue evidence="2">Leaf</tissue>
    </source>
</reference>
<evidence type="ECO:0000313" key="2">
    <source>
        <dbReference type="EMBL" id="KAG0482676.1"/>
    </source>
</evidence>
<name>A0A835QZI2_VANPL</name>
<protein>
    <submittedName>
        <fullName evidence="2">Uncharacterized protein</fullName>
    </submittedName>
</protein>
<sequence length="276" mass="31676">MALFLPSHSSALLPLQSSHRTLRKTPTHVCVSSSTVTPYFPLTKLKSPPALEPSHDRTTETHDKSSSSASPSPPDRRNSDFYVNLGVAVRTLREDIPSVFSKDLNYNIYREDITFIDPLNTFKGIENYRLIFWSLRFHGRILFRDIGAAIFRVWQPSENSIWIRWELQGVPRVPWEAKGRFQGTSRYKFDKNGKIYEHKVDNLAFNFPRSVMRPATVLDFVAATYPPSPNLTFWGDPYEEFASCSWLELYRAVRGTLVEKDKFLLGSGLEGFVVCF</sequence>
<dbReference type="InterPro" id="IPR018790">
    <property type="entry name" value="DUF2358"/>
</dbReference>
<dbReference type="InterPro" id="IPR032710">
    <property type="entry name" value="NTF2-like_dom_sf"/>
</dbReference>
<comment type="caution">
    <text evidence="2">The sequence shown here is derived from an EMBL/GenBank/DDBJ whole genome shotgun (WGS) entry which is preliminary data.</text>
</comment>
<gene>
    <name evidence="2" type="ORF">HPP92_010760</name>
</gene>
<organism evidence="2 3">
    <name type="scientific">Vanilla planifolia</name>
    <name type="common">Vanilla</name>
    <dbReference type="NCBI Taxonomy" id="51239"/>
    <lineage>
        <taxon>Eukaryota</taxon>
        <taxon>Viridiplantae</taxon>
        <taxon>Streptophyta</taxon>
        <taxon>Embryophyta</taxon>
        <taxon>Tracheophyta</taxon>
        <taxon>Spermatophyta</taxon>
        <taxon>Magnoliopsida</taxon>
        <taxon>Liliopsida</taxon>
        <taxon>Asparagales</taxon>
        <taxon>Orchidaceae</taxon>
        <taxon>Vanilloideae</taxon>
        <taxon>Vanilleae</taxon>
        <taxon>Vanilla</taxon>
    </lineage>
</organism>
<dbReference type="Proteomes" id="UP000639772">
    <property type="component" value="Unassembled WGS sequence"/>
</dbReference>
<evidence type="ECO:0000313" key="3">
    <source>
        <dbReference type="Proteomes" id="UP000639772"/>
    </source>
</evidence>